<evidence type="ECO:0000259" key="1">
    <source>
        <dbReference type="Pfam" id="PF02698"/>
    </source>
</evidence>
<dbReference type="Proteomes" id="UP000831532">
    <property type="component" value="Chromosome"/>
</dbReference>
<dbReference type="EMBL" id="CP063361">
    <property type="protein sequence ID" value="UOD31210.1"/>
    <property type="molecule type" value="Genomic_DNA"/>
</dbReference>
<sequence length="195" mass="21679">MQSRFIKPQLLLLALASLWICWCVYAIASFRDGDLPSRSDCAIVLGAATYGSKPSPVFEERIRHALDLYRRGLVRKLIFTGGAGRGAQYAESTVASNYAAQAGVPLSDIYTETQSHTTHQNLGEALGIMRQTGLRSAIIVSDPLHLRRAKKMADDLGIEAVTSATPTTRYRSFSTRAPFLLRELYFYHHYLVMGH</sequence>
<dbReference type="InterPro" id="IPR051599">
    <property type="entry name" value="Cell_Envelope_Assoc"/>
</dbReference>
<evidence type="ECO:0000313" key="2">
    <source>
        <dbReference type="EMBL" id="UOD31210.1"/>
    </source>
</evidence>
<proteinExistence type="predicted"/>
<dbReference type="Gene3D" id="3.40.50.620">
    <property type="entry name" value="HUPs"/>
    <property type="match status" value="1"/>
</dbReference>
<gene>
    <name evidence="2" type="ORF">INH39_05695</name>
</gene>
<dbReference type="InterPro" id="IPR014729">
    <property type="entry name" value="Rossmann-like_a/b/a_fold"/>
</dbReference>
<feature type="domain" description="DUF218" evidence="1">
    <location>
        <begin position="40"/>
        <end position="183"/>
    </location>
</feature>
<reference evidence="2 3" key="1">
    <citation type="submission" date="2020-10" db="EMBL/GenBank/DDBJ databases">
        <title>Genome analysis of Massilia species.</title>
        <authorList>
            <person name="Jung D.-H."/>
        </authorList>
    </citation>
    <scope>NUCLEOTIDE SEQUENCE [LARGE SCALE GENOMIC DNA]</scope>
    <source>
        <strain evidence="3">sipir</strain>
    </source>
</reference>
<organism evidence="2 3">
    <name type="scientific">Massilia violaceinigra</name>
    <dbReference type="NCBI Taxonomy" id="2045208"/>
    <lineage>
        <taxon>Bacteria</taxon>
        <taxon>Pseudomonadati</taxon>
        <taxon>Pseudomonadota</taxon>
        <taxon>Betaproteobacteria</taxon>
        <taxon>Burkholderiales</taxon>
        <taxon>Oxalobacteraceae</taxon>
        <taxon>Telluria group</taxon>
        <taxon>Massilia</taxon>
    </lineage>
</organism>
<dbReference type="PANTHER" id="PTHR30336:SF20">
    <property type="entry name" value="DUF218 DOMAIN-CONTAINING PROTEIN"/>
    <property type="match status" value="1"/>
</dbReference>
<dbReference type="RefSeq" id="WP_243492376.1">
    <property type="nucleotide sequence ID" value="NZ_CP063361.1"/>
</dbReference>
<accession>A0ABY4A8V4</accession>
<keyword evidence="3" id="KW-1185">Reference proteome</keyword>
<dbReference type="InterPro" id="IPR003848">
    <property type="entry name" value="DUF218"/>
</dbReference>
<dbReference type="CDD" id="cd06259">
    <property type="entry name" value="YdcF-like"/>
    <property type="match status" value="1"/>
</dbReference>
<evidence type="ECO:0000313" key="3">
    <source>
        <dbReference type="Proteomes" id="UP000831532"/>
    </source>
</evidence>
<protein>
    <submittedName>
        <fullName evidence="2">YdcF family protein</fullName>
    </submittedName>
</protein>
<name>A0ABY4A8V4_9BURK</name>
<dbReference type="PANTHER" id="PTHR30336">
    <property type="entry name" value="INNER MEMBRANE PROTEIN, PROBABLE PERMEASE"/>
    <property type="match status" value="1"/>
</dbReference>
<dbReference type="Pfam" id="PF02698">
    <property type="entry name" value="DUF218"/>
    <property type="match status" value="1"/>
</dbReference>